<dbReference type="InterPro" id="IPR013644">
    <property type="entry name" value="DXP_reductoisomerase_C"/>
</dbReference>
<feature type="binding site" evidence="9">
    <location>
        <position position="125"/>
    </location>
    <ligand>
        <name>NADPH</name>
        <dbReference type="ChEBI" id="CHEBI:57783"/>
    </ligand>
</feature>
<feature type="binding site" evidence="9">
    <location>
        <position position="200"/>
    </location>
    <ligand>
        <name>1-deoxy-D-xylulose 5-phosphate</name>
        <dbReference type="ChEBI" id="CHEBI:57792"/>
    </ligand>
</feature>
<dbReference type="Gene3D" id="1.10.1740.10">
    <property type="match status" value="1"/>
</dbReference>
<dbReference type="HAMAP" id="MF_00183">
    <property type="entry name" value="DXP_reductoisom"/>
    <property type="match status" value="1"/>
</dbReference>
<evidence type="ECO:0000256" key="5">
    <source>
        <dbReference type="ARBA" id="ARBA00023002"/>
    </source>
</evidence>
<feature type="domain" description="1-deoxy-D-xylulose 5-phosphate reductoisomerase C-terminal" evidence="11">
    <location>
        <begin position="147"/>
        <end position="230"/>
    </location>
</feature>
<keyword evidence="4 9" id="KW-0521">NADP</keyword>
<dbReference type="SUPFAM" id="SSF55347">
    <property type="entry name" value="Glyceraldehyde-3-phosphate dehydrogenase-like, C-terminal domain"/>
    <property type="match status" value="1"/>
</dbReference>
<comment type="caution">
    <text evidence="13">The sequence shown here is derived from an EMBL/GenBank/DDBJ whole genome shotgun (WGS) entry which is preliminary data.</text>
</comment>
<dbReference type="NCBIfam" id="TIGR00243">
    <property type="entry name" value="Dxr"/>
    <property type="match status" value="1"/>
</dbReference>
<feature type="domain" description="DXP reductoisomerase C-terminal" evidence="12">
    <location>
        <begin position="262"/>
        <end position="378"/>
    </location>
</feature>
<evidence type="ECO:0000256" key="8">
    <source>
        <dbReference type="ARBA" id="ARBA00048543"/>
    </source>
</evidence>
<comment type="catalytic activity">
    <reaction evidence="8">
        <text>2-C-methyl-D-erythritol 4-phosphate + NADP(+) = 1-deoxy-D-xylulose 5-phosphate + NADPH + H(+)</text>
        <dbReference type="Rhea" id="RHEA:13717"/>
        <dbReference type="ChEBI" id="CHEBI:15378"/>
        <dbReference type="ChEBI" id="CHEBI:57783"/>
        <dbReference type="ChEBI" id="CHEBI:57792"/>
        <dbReference type="ChEBI" id="CHEBI:58262"/>
        <dbReference type="ChEBI" id="CHEBI:58349"/>
        <dbReference type="EC" id="1.1.1.267"/>
    </reaction>
    <physiologicalReaction direction="right-to-left" evidence="8">
        <dbReference type="Rhea" id="RHEA:13719"/>
    </physiologicalReaction>
</comment>
<organism evidence="13 14">
    <name type="scientific">Eiseniibacteriota bacterium</name>
    <dbReference type="NCBI Taxonomy" id="2212470"/>
    <lineage>
        <taxon>Bacteria</taxon>
        <taxon>Candidatus Eiseniibacteriota</taxon>
    </lineage>
</organism>
<evidence type="ECO:0000256" key="6">
    <source>
        <dbReference type="ARBA" id="ARBA00023211"/>
    </source>
</evidence>
<dbReference type="InterPro" id="IPR036169">
    <property type="entry name" value="DXPR_C_sf"/>
</dbReference>
<dbReference type="PIRSF" id="PIRSF006205">
    <property type="entry name" value="Dxp_reductismrs"/>
    <property type="match status" value="1"/>
</dbReference>
<dbReference type="GO" id="GO:0016853">
    <property type="term" value="F:isomerase activity"/>
    <property type="evidence" value="ECO:0007669"/>
    <property type="project" value="UniProtKB-KW"/>
</dbReference>
<dbReference type="InterPro" id="IPR013512">
    <property type="entry name" value="DXP_reductoisomerase_N"/>
</dbReference>
<accession>A0A7Y2E7T3</accession>
<dbReference type="GO" id="GO:0030145">
    <property type="term" value="F:manganese ion binding"/>
    <property type="evidence" value="ECO:0007669"/>
    <property type="project" value="TreeGrafter"/>
</dbReference>
<feature type="binding site" evidence="9">
    <location>
        <position position="222"/>
    </location>
    <ligand>
        <name>1-deoxy-D-xylulose 5-phosphate</name>
        <dbReference type="ChEBI" id="CHEBI:57792"/>
    </ligand>
</feature>
<feature type="binding site" evidence="9">
    <location>
        <position position="218"/>
    </location>
    <ligand>
        <name>1-deoxy-D-xylulose 5-phosphate</name>
        <dbReference type="ChEBI" id="CHEBI:57792"/>
    </ligand>
</feature>
<reference evidence="13 14" key="1">
    <citation type="submission" date="2020-03" db="EMBL/GenBank/DDBJ databases">
        <title>Metabolic flexibility allows generalist bacteria to become dominant in a frequently disturbed ecosystem.</title>
        <authorList>
            <person name="Chen Y.-J."/>
            <person name="Leung P.M."/>
            <person name="Bay S.K."/>
            <person name="Hugenholtz P."/>
            <person name="Kessler A.J."/>
            <person name="Shelley G."/>
            <person name="Waite D.W."/>
            <person name="Cook P.L."/>
            <person name="Greening C."/>
        </authorList>
    </citation>
    <scope>NUCLEOTIDE SEQUENCE [LARGE SCALE GENOMIC DNA]</scope>
    <source>
        <strain evidence="13">SS_bin_28</strain>
    </source>
</reference>
<dbReference type="Gene3D" id="3.40.50.720">
    <property type="entry name" value="NAD(P)-binding Rossmann-like Domain"/>
    <property type="match status" value="1"/>
</dbReference>
<comment type="pathway">
    <text evidence="1 9">Isoprenoid biosynthesis; isopentenyl diphosphate biosynthesis via DXP pathway; isopentenyl diphosphate from 1-deoxy-D-xylulose 5-phosphate: step 1/6.</text>
</comment>
<dbReference type="Pfam" id="PF08436">
    <property type="entry name" value="DXP_redisom_C"/>
    <property type="match status" value="1"/>
</dbReference>
<feature type="binding site" evidence="9">
    <location>
        <position position="177"/>
    </location>
    <ligand>
        <name>1-deoxy-D-xylulose 5-phosphate</name>
        <dbReference type="ChEBI" id="CHEBI:57792"/>
    </ligand>
</feature>
<feature type="binding site" evidence="9">
    <location>
        <position position="222"/>
    </location>
    <ligand>
        <name>Mn(2+)</name>
        <dbReference type="ChEBI" id="CHEBI:29035"/>
    </ligand>
</feature>
<dbReference type="PANTHER" id="PTHR30525:SF0">
    <property type="entry name" value="1-DEOXY-D-XYLULOSE 5-PHOSPHATE REDUCTOISOMERASE, CHLOROPLASTIC"/>
    <property type="match status" value="1"/>
</dbReference>
<feature type="binding site" evidence="9">
    <location>
        <position position="127"/>
    </location>
    <ligand>
        <name>NADPH</name>
        <dbReference type="ChEBI" id="CHEBI:57783"/>
    </ligand>
</feature>
<evidence type="ECO:0000256" key="4">
    <source>
        <dbReference type="ARBA" id="ARBA00022857"/>
    </source>
</evidence>
<dbReference type="InterPro" id="IPR036291">
    <property type="entry name" value="NAD(P)-bd_dom_sf"/>
</dbReference>
<dbReference type="GO" id="GO:0051484">
    <property type="term" value="P:isopentenyl diphosphate biosynthetic process, methylerythritol 4-phosphate pathway involved in terpenoid biosynthetic process"/>
    <property type="evidence" value="ECO:0007669"/>
    <property type="project" value="TreeGrafter"/>
</dbReference>
<comment type="cofactor">
    <cofactor evidence="9">
        <name>Mg(2+)</name>
        <dbReference type="ChEBI" id="CHEBI:18420"/>
    </cofactor>
    <cofactor evidence="9">
        <name>Mn(2+)</name>
        <dbReference type="ChEBI" id="CHEBI:29035"/>
    </cofactor>
</comment>
<evidence type="ECO:0000256" key="7">
    <source>
        <dbReference type="ARBA" id="ARBA00023229"/>
    </source>
</evidence>
<protein>
    <recommendedName>
        <fullName evidence="9">1-deoxy-D-xylulose 5-phosphate reductoisomerase</fullName>
        <shortName evidence="9">DXP reductoisomerase</shortName>
        <ecNumber evidence="9">1.1.1.267</ecNumber>
    </recommendedName>
    <alternativeName>
        <fullName evidence="9">1-deoxyxylulose-5-phosphate reductoisomerase</fullName>
    </alternativeName>
    <alternativeName>
        <fullName evidence="9">2-C-methyl-D-erythritol 4-phosphate synthase</fullName>
    </alternativeName>
</protein>
<feature type="binding site" evidence="9">
    <location>
        <position position="153"/>
    </location>
    <ligand>
        <name>1-deoxy-D-xylulose 5-phosphate</name>
        <dbReference type="ChEBI" id="CHEBI:57792"/>
    </ligand>
</feature>
<comment type="similarity">
    <text evidence="2 9">Belongs to the DXR family.</text>
</comment>
<feature type="domain" description="1-deoxy-D-xylulose 5-phosphate reductoisomerase N-terminal" evidence="10">
    <location>
        <begin position="8"/>
        <end position="133"/>
    </location>
</feature>
<sequence>MNHPKRRIALLGSSGSIGQKTLKVAERFSDRLEVTALAVNQSVDFLVEAAKKFNVPRVACGDTSKVAEVQEALGPSVEVYGGADAMEMLAAHDDVDIVVNGIVGSAGLRASLSAAASGKTLALANKESLVLAGELLMAEASKHGATVLPVDSEHSGLFQALEGITLDHVSRLIITASGGPFRGKKRHELENVVPAEALNHPIWPMGRRITVDSSTLFNKGLEVIETYHLFKIPAERIEVWVHPQSVIHGVVETNDGSMLAQMAAPDMLLPVQYSLSYPERWDCDIRPADLPNWKQLEFFDVDHETFPCLGLAYDALKSGGIMPTALNGADEIAVEAFLREELPYLGIADVLQVVLGQIKNRPADSLSAVLEADREARQLALAAVKVHAS</sequence>
<evidence type="ECO:0000259" key="11">
    <source>
        <dbReference type="Pfam" id="PF08436"/>
    </source>
</evidence>
<dbReference type="SUPFAM" id="SSF51735">
    <property type="entry name" value="NAD(P)-binding Rossmann-fold domains"/>
    <property type="match status" value="1"/>
</dbReference>
<feature type="binding site" evidence="9">
    <location>
        <position position="17"/>
    </location>
    <ligand>
        <name>NADPH</name>
        <dbReference type="ChEBI" id="CHEBI:57783"/>
    </ligand>
</feature>
<proteinExistence type="inferred from homology"/>
<gene>
    <name evidence="9" type="primary">dxr</name>
    <name evidence="13" type="ORF">HKN21_04420</name>
</gene>
<dbReference type="GO" id="GO:0070402">
    <property type="term" value="F:NADPH binding"/>
    <property type="evidence" value="ECO:0007669"/>
    <property type="project" value="InterPro"/>
</dbReference>
<feature type="binding site" evidence="9">
    <location>
        <position position="152"/>
    </location>
    <ligand>
        <name>1-deoxy-D-xylulose 5-phosphate</name>
        <dbReference type="ChEBI" id="CHEBI:57792"/>
    </ligand>
</feature>
<evidence type="ECO:0000313" key="13">
    <source>
        <dbReference type="EMBL" id="NNF05982.1"/>
    </source>
</evidence>
<dbReference type="Proteomes" id="UP000547674">
    <property type="component" value="Unassembled WGS sequence"/>
</dbReference>
<evidence type="ECO:0000259" key="12">
    <source>
        <dbReference type="Pfam" id="PF13288"/>
    </source>
</evidence>
<evidence type="ECO:0000256" key="2">
    <source>
        <dbReference type="ARBA" id="ARBA00006825"/>
    </source>
</evidence>
<dbReference type="FunFam" id="3.40.50.720:FF:000045">
    <property type="entry name" value="1-deoxy-D-xylulose 5-phosphate reductoisomerase"/>
    <property type="match status" value="1"/>
</dbReference>
<dbReference type="AlphaFoldDB" id="A0A7Y2E7T3"/>
<evidence type="ECO:0000313" key="14">
    <source>
        <dbReference type="Proteomes" id="UP000547674"/>
    </source>
</evidence>
<dbReference type="EC" id="1.1.1.267" evidence="9"/>
<evidence type="ECO:0000259" key="10">
    <source>
        <dbReference type="Pfam" id="PF02670"/>
    </source>
</evidence>
<keyword evidence="13" id="KW-0413">Isomerase</keyword>
<keyword evidence="3 9" id="KW-0479">Metal-binding</keyword>
<feature type="binding site" evidence="9">
    <location>
        <position position="153"/>
    </location>
    <ligand>
        <name>Mn(2+)</name>
        <dbReference type="ChEBI" id="CHEBI:29035"/>
    </ligand>
</feature>
<dbReference type="GO" id="GO:0030604">
    <property type="term" value="F:1-deoxy-D-xylulose-5-phosphate reductoisomerase activity"/>
    <property type="evidence" value="ECO:0007669"/>
    <property type="project" value="UniProtKB-UniRule"/>
</dbReference>
<name>A0A7Y2E7T3_UNCEI</name>
<feature type="binding site" evidence="9">
    <location>
        <position position="126"/>
    </location>
    <ligand>
        <name>1-deoxy-D-xylulose 5-phosphate</name>
        <dbReference type="ChEBI" id="CHEBI:57792"/>
    </ligand>
</feature>
<feature type="binding site" evidence="9">
    <location>
        <position position="16"/>
    </location>
    <ligand>
        <name>NADPH</name>
        <dbReference type="ChEBI" id="CHEBI:57783"/>
    </ligand>
</feature>
<comment type="function">
    <text evidence="9">Catalyzes the NADPH-dependent rearrangement and reduction of 1-deoxy-D-xylulose-5-phosphate (DXP) to 2-C-methyl-D-erythritol 4-phosphate (MEP).</text>
</comment>
<dbReference type="PANTHER" id="PTHR30525">
    <property type="entry name" value="1-DEOXY-D-XYLULOSE 5-PHOSPHATE REDUCTOISOMERASE"/>
    <property type="match status" value="1"/>
</dbReference>
<dbReference type="SUPFAM" id="SSF69055">
    <property type="entry name" value="1-deoxy-D-xylulose-5-phosphate reductoisomerase, C-terminal domain"/>
    <property type="match status" value="1"/>
</dbReference>
<dbReference type="EMBL" id="JABDJR010000164">
    <property type="protein sequence ID" value="NNF05982.1"/>
    <property type="molecule type" value="Genomic_DNA"/>
</dbReference>
<dbReference type="Pfam" id="PF13288">
    <property type="entry name" value="DXPR_C"/>
    <property type="match status" value="1"/>
</dbReference>
<dbReference type="UniPathway" id="UPA00056">
    <property type="reaction ID" value="UER00092"/>
</dbReference>
<evidence type="ECO:0000256" key="1">
    <source>
        <dbReference type="ARBA" id="ARBA00005094"/>
    </source>
</evidence>
<dbReference type="InterPro" id="IPR026877">
    <property type="entry name" value="DXPR_C"/>
</dbReference>
<dbReference type="Pfam" id="PF02670">
    <property type="entry name" value="DXP_reductoisom"/>
    <property type="match status" value="1"/>
</dbReference>
<keyword evidence="5 9" id="KW-0560">Oxidoreductase</keyword>
<feature type="binding site" evidence="9">
    <location>
        <position position="213"/>
    </location>
    <ligand>
        <name>1-deoxy-D-xylulose 5-phosphate</name>
        <dbReference type="ChEBI" id="CHEBI:57792"/>
    </ligand>
</feature>
<feature type="binding site" evidence="9">
    <location>
        <position position="151"/>
    </location>
    <ligand>
        <name>Mn(2+)</name>
        <dbReference type="ChEBI" id="CHEBI:29035"/>
    </ligand>
</feature>
<evidence type="ECO:0000256" key="3">
    <source>
        <dbReference type="ARBA" id="ARBA00022723"/>
    </source>
</evidence>
<keyword evidence="6 9" id="KW-0464">Manganese</keyword>
<comment type="caution">
    <text evidence="9">Lacks conserved residue(s) required for the propagation of feature annotation.</text>
</comment>
<dbReference type="InterPro" id="IPR003821">
    <property type="entry name" value="DXP_reductoisomerase"/>
</dbReference>
<evidence type="ECO:0000256" key="9">
    <source>
        <dbReference type="HAMAP-Rule" id="MF_00183"/>
    </source>
</evidence>
<keyword evidence="9" id="KW-0460">Magnesium</keyword>
<feature type="binding site" evidence="9">
    <location>
        <position position="206"/>
    </location>
    <ligand>
        <name>NADPH</name>
        <dbReference type="ChEBI" id="CHEBI:57783"/>
    </ligand>
</feature>
<feature type="binding site" evidence="9">
    <location>
        <position position="219"/>
    </location>
    <ligand>
        <name>1-deoxy-D-xylulose 5-phosphate</name>
        <dbReference type="ChEBI" id="CHEBI:57792"/>
    </ligand>
</feature>
<feature type="binding site" evidence="9">
    <location>
        <position position="15"/>
    </location>
    <ligand>
        <name>NADPH</name>
        <dbReference type="ChEBI" id="CHEBI:57783"/>
    </ligand>
</feature>
<keyword evidence="7 9" id="KW-0414">Isoprene biosynthesis</keyword>